<dbReference type="GO" id="GO:0061630">
    <property type="term" value="F:ubiquitin protein ligase activity"/>
    <property type="evidence" value="ECO:0007669"/>
    <property type="project" value="UniProtKB-UniRule"/>
</dbReference>
<evidence type="ECO:0000256" key="1">
    <source>
        <dbReference type="ARBA" id="ARBA00000900"/>
    </source>
</evidence>
<feature type="domain" description="Deltex C-terminal" evidence="7">
    <location>
        <begin position="51"/>
        <end position="180"/>
    </location>
</feature>
<dbReference type="InterPro" id="IPR039398">
    <property type="entry name" value="Deltex_fam"/>
</dbReference>
<evidence type="ECO:0000256" key="6">
    <source>
        <dbReference type="SAM" id="MobiDB-lite"/>
    </source>
</evidence>
<dbReference type="Proteomes" id="UP001046870">
    <property type="component" value="Chromosome 2"/>
</dbReference>
<dbReference type="InterPro" id="IPR039399">
    <property type="entry name" value="Deltex_C_sf"/>
</dbReference>
<dbReference type="EMBL" id="JAFDVH010000002">
    <property type="protein sequence ID" value="KAG7488277.1"/>
    <property type="molecule type" value="Genomic_DNA"/>
</dbReference>
<dbReference type="EC" id="2.3.2.27" evidence="5"/>
<comment type="catalytic activity">
    <reaction evidence="1 5">
        <text>S-ubiquitinyl-[E2 ubiquitin-conjugating enzyme]-L-cysteine + [acceptor protein]-L-lysine = [E2 ubiquitin-conjugating enzyme]-L-cysteine + N(6)-ubiquitinyl-[acceptor protein]-L-lysine.</text>
        <dbReference type="EC" id="2.3.2.27"/>
    </reaction>
</comment>
<dbReference type="GO" id="GO:0016567">
    <property type="term" value="P:protein ubiquitination"/>
    <property type="evidence" value="ECO:0007669"/>
    <property type="project" value="UniProtKB-UniRule"/>
</dbReference>
<comment type="subcellular location">
    <subcellularLocation>
        <location evidence="5">Cytoplasm</location>
    </subcellularLocation>
</comment>
<dbReference type="Pfam" id="PF18102">
    <property type="entry name" value="DTC"/>
    <property type="match status" value="1"/>
</dbReference>
<reference evidence="8" key="1">
    <citation type="submission" date="2021-01" db="EMBL/GenBank/DDBJ databases">
        <authorList>
            <person name="Zahm M."/>
            <person name="Roques C."/>
            <person name="Cabau C."/>
            <person name="Klopp C."/>
            <person name="Donnadieu C."/>
            <person name="Jouanno E."/>
            <person name="Lampietro C."/>
            <person name="Louis A."/>
            <person name="Herpin A."/>
            <person name="Echchiki A."/>
            <person name="Berthelot C."/>
            <person name="Parey E."/>
            <person name="Roest-Crollius H."/>
            <person name="Braasch I."/>
            <person name="Postlethwait J."/>
            <person name="Bobe J."/>
            <person name="Montfort J."/>
            <person name="Bouchez O."/>
            <person name="Begum T."/>
            <person name="Mejri S."/>
            <person name="Adams A."/>
            <person name="Chen W.-J."/>
            <person name="Guiguen Y."/>
        </authorList>
    </citation>
    <scope>NUCLEOTIDE SEQUENCE</scope>
    <source>
        <strain evidence="8">YG-15Mar2019-1</strain>
        <tissue evidence="8">Brain</tissue>
    </source>
</reference>
<accession>A0A9D3QE44</accession>
<keyword evidence="5" id="KW-0862">Zinc</keyword>
<evidence type="ECO:0000256" key="2">
    <source>
        <dbReference type="ARBA" id="ARBA00004906"/>
    </source>
</evidence>
<proteinExistence type="inferred from homology"/>
<evidence type="ECO:0000313" key="9">
    <source>
        <dbReference type="Proteomes" id="UP001046870"/>
    </source>
</evidence>
<organism evidence="8 9">
    <name type="scientific">Megalops atlanticus</name>
    <name type="common">Tarpon</name>
    <name type="synonym">Clupea gigantea</name>
    <dbReference type="NCBI Taxonomy" id="7932"/>
    <lineage>
        <taxon>Eukaryota</taxon>
        <taxon>Metazoa</taxon>
        <taxon>Chordata</taxon>
        <taxon>Craniata</taxon>
        <taxon>Vertebrata</taxon>
        <taxon>Euteleostomi</taxon>
        <taxon>Actinopterygii</taxon>
        <taxon>Neopterygii</taxon>
        <taxon>Teleostei</taxon>
        <taxon>Elopiformes</taxon>
        <taxon>Megalopidae</taxon>
        <taxon>Megalops</taxon>
    </lineage>
</organism>
<evidence type="ECO:0000256" key="3">
    <source>
        <dbReference type="ARBA" id="ARBA00022679"/>
    </source>
</evidence>
<dbReference type="GO" id="GO:0005737">
    <property type="term" value="C:cytoplasm"/>
    <property type="evidence" value="ECO:0007669"/>
    <property type="project" value="UniProtKB-SubCell"/>
</dbReference>
<evidence type="ECO:0000256" key="4">
    <source>
        <dbReference type="ARBA" id="ARBA00022723"/>
    </source>
</evidence>
<evidence type="ECO:0000256" key="5">
    <source>
        <dbReference type="RuleBase" id="RU367105"/>
    </source>
</evidence>
<keyword evidence="5" id="KW-0963">Cytoplasm</keyword>
<dbReference type="Gene3D" id="3.30.390.130">
    <property type="match status" value="1"/>
</dbReference>
<dbReference type="InterPro" id="IPR039396">
    <property type="entry name" value="Deltex_C"/>
</dbReference>
<comment type="caution">
    <text evidence="8">The sequence shown here is derived from an EMBL/GenBank/DDBJ whole genome shotgun (WGS) entry which is preliminary data.</text>
</comment>
<keyword evidence="5" id="KW-0863">Zinc-finger</keyword>
<dbReference type="OrthoDB" id="527344at2759"/>
<dbReference type="GO" id="GO:0008270">
    <property type="term" value="F:zinc ion binding"/>
    <property type="evidence" value="ECO:0007669"/>
    <property type="project" value="UniProtKB-KW"/>
</dbReference>
<dbReference type="PANTHER" id="PTHR12622">
    <property type="entry name" value="DELTEX-RELATED"/>
    <property type="match status" value="1"/>
</dbReference>
<dbReference type="AlphaFoldDB" id="A0A9D3QE44"/>
<sequence length="181" mass="19460">MGTVRSKEKWDCTRYLNGTRTLPPAEEKANGGREGLSPSLLSSKVTGRTEGDQPQGEMRCTVLPSSLPGHPHCGTIKIDYTFTDGIQTEGNPNPGKPFCGISAVAYLPDDSEGNQVLRLLERAFEQKLLFTVASDGSGAETVAWADVPHKTLVSGGPESISYPDPDYLKAVKRVLKAKGIE</sequence>
<feature type="region of interest" description="Disordered" evidence="6">
    <location>
        <begin position="15"/>
        <end position="57"/>
    </location>
</feature>
<gene>
    <name evidence="8" type="ORF">MATL_G00033250</name>
</gene>
<protein>
    <recommendedName>
        <fullName evidence="5">E3 ubiquitin-protein ligase</fullName>
        <ecNumber evidence="5">2.3.2.27</ecNumber>
    </recommendedName>
</protein>
<evidence type="ECO:0000313" key="8">
    <source>
        <dbReference type="EMBL" id="KAG7488277.1"/>
    </source>
</evidence>
<keyword evidence="9" id="KW-1185">Reference proteome</keyword>
<comment type="pathway">
    <text evidence="2 5">Protein modification; protein ubiquitination.</text>
</comment>
<keyword evidence="3 5" id="KW-0808">Transferase</keyword>
<keyword evidence="4 5" id="KW-0479">Metal-binding</keyword>
<evidence type="ECO:0000259" key="7">
    <source>
        <dbReference type="Pfam" id="PF18102"/>
    </source>
</evidence>
<dbReference type="GO" id="GO:0007219">
    <property type="term" value="P:Notch signaling pathway"/>
    <property type="evidence" value="ECO:0007669"/>
    <property type="project" value="InterPro"/>
</dbReference>
<comment type="similarity">
    <text evidence="5">Belongs to the Deltex family.</text>
</comment>
<name>A0A9D3QE44_MEGAT</name>